<dbReference type="AlphaFoldDB" id="A0A420WLL1"/>
<sequence length="269" mass="30725">MTVINTQDYILGNGPVKLASLPTRVNLFSDKKSAKNHIKDNAKAISDLSHRLYGEANRSLIVLLQGMDTSGKDGTTAALFGRTPPLNVNVASFKSPSKEELAHDYLWRVHKVCPQKGQITVFNRSHYEDVLVVKVRKFAPAEAVEKRYAQINDFERLLTENGTTVLKFMLNISPETQAERLKDRLVNPDKRWKFNPNDLEDRKLWPDFMEAYETMLNRTSTDHAPWHVIPSDSRSTRGAIIGSILRETLEKMDPRYPDPGYRPDDFEII</sequence>
<evidence type="ECO:0000313" key="6">
    <source>
        <dbReference type="Proteomes" id="UP000282211"/>
    </source>
</evidence>
<dbReference type="Pfam" id="PF03976">
    <property type="entry name" value="PPK2"/>
    <property type="match status" value="1"/>
</dbReference>
<accession>A0A420WLL1</accession>
<protein>
    <submittedName>
        <fullName evidence="5">PPK2 family polyphosphate:nucleotide phosphotransferase</fullName>
    </submittedName>
</protein>
<dbReference type="PANTHER" id="PTHR34383">
    <property type="entry name" value="POLYPHOSPHATE:AMP PHOSPHOTRANSFERASE-RELATED"/>
    <property type="match status" value="1"/>
</dbReference>
<dbReference type="InterPro" id="IPR022300">
    <property type="entry name" value="PPK2-rel_1"/>
</dbReference>
<keyword evidence="2 5" id="KW-0808">Transferase</keyword>
<reference evidence="5 6" key="1">
    <citation type="submission" date="2018-10" db="EMBL/GenBank/DDBJ databases">
        <title>Genomic Encyclopedia of Type Strains, Phase IV (KMG-IV): sequencing the most valuable type-strain genomes for metagenomic binning, comparative biology and taxonomic classification.</title>
        <authorList>
            <person name="Goeker M."/>
        </authorList>
    </citation>
    <scope>NUCLEOTIDE SEQUENCE [LARGE SCALE GENOMIC DNA]</scope>
    <source>
        <strain evidence="5 6">DSM 22008</strain>
    </source>
</reference>
<dbReference type="Gene3D" id="3.40.50.300">
    <property type="entry name" value="P-loop containing nucleotide triphosphate hydrolases"/>
    <property type="match status" value="1"/>
</dbReference>
<dbReference type="InParanoid" id="A0A420WLL1"/>
<dbReference type="InterPro" id="IPR022488">
    <property type="entry name" value="PPK2-related"/>
</dbReference>
<dbReference type="NCBIfam" id="TIGR03709">
    <property type="entry name" value="PPK2_rel_1"/>
    <property type="match status" value="1"/>
</dbReference>
<keyword evidence="3" id="KW-0418">Kinase</keyword>
<evidence type="ECO:0000256" key="1">
    <source>
        <dbReference type="ARBA" id="ARBA00009924"/>
    </source>
</evidence>
<dbReference type="GO" id="GO:0008976">
    <property type="term" value="F:polyphosphate kinase activity"/>
    <property type="evidence" value="ECO:0007669"/>
    <property type="project" value="InterPro"/>
</dbReference>
<dbReference type="SUPFAM" id="SSF52540">
    <property type="entry name" value="P-loop containing nucleoside triphosphate hydrolases"/>
    <property type="match status" value="1"/>
</dbReference>
<evidence type="ECO:0000259" key="4">
    <source>
        <dbReference type="Pfam" id="PF03976"/>
    </source>
</evidence>
<comment type="similarity">
    <text evidence="1">Belongs to the polyphosphate kinase 2 (PPK2) family. Class I subfamily.</text>
</comment>
<evidence type="ECO:0000256" key="2">
    <source>
        <dbReference type="ARBA" id="ARBA00022679"/>
    </source>
</evidence>
<dbReference type="EMBL" id="RBII01000001">
    <property type="protein sequence ID" value="RKQ71802.1"/>
    <property type="molecule type" value="Genomic_DNA"/>
</dbReference>
<evidence type="ECO:0000313" key="5">
    <source>
        <dbReference type="EMBL" id="RKQ71802.1"/>
    </source>
</evidence>
<dbReference type="OrthoDB" id="9775224at2"/>
<dbReference type="PANTHER" id="PTHR34383:SF3">
    <property type="entry name" value="POLYPHOSPHATE:AMP PHOSPHOTRANSFERASE"/>
    <property type="match status" value="1"/>
</dbReference>
<organism evidence="5 6">
    <name type="scientific">Litorimonas taeanensis</name>
    <dbReference type="NCBI Taxonomy" id="568099"/>
    <lineage>
        <taxon>Bacteria</taxon>
        <taxon>Pseudomonadati</taxon>
        <taxon>Pseudomonadota</taxon>
        <taxon>Alphaproteobacteria</taxon>
        <taxon>Maricaulales</taxon>
        <taxon>Robiginitomaculaceae</taxon>
    </lineage>
</organism>
<dbReference type="InterPro" id="IPR016898">
    <property type="entry name" value="Polyphosphate_phosphotransfera"/>
</dbReference>
<proteinExistence type="inferred from homology"/>
<dbReference type="PIRSF" id="PIRSF028756">
    <property type="entry name" value="PPK2_prd"/>
    <property type="match status" value="1"/>
</dbReference>
<evidence type="ECO:0000256" key="3">
    <source>
        <dbReference type="ARBA" id="ARBA00022777"/>
    </source>
</evidence>
<feature type="domain" description="Polyphosphate kinase-2-related" evidence="4">
    <location>
        <begin position="30"/>
        <end position="254"/>
    </location>
</feature>
<comment type="caution">
    <text evidence="5">The sequence shown here is derived from an EMBL/GenBank/DDBJ whole genome shotgun (WGS) entry which is preliminary data.</text>
</comment>
<dbReference type="GO" id="GO:0006797">
    <property type="term" value="P:polyphosphate metabolic process"/>
    <property type="evidence" value="ECO:0007669"/>
    <property type="project" value="InterPro"/>
</dbReference>
<dbReference type="Proteomes" id="UP000282211">
    <property type="component" value="Unassembled WGS sequence"/>
</dbReference>
<gene>
    <name evidence="5" type="ORF">DES40_1132</name>
</gene>
<name>A0A420WLL1_9PROT</name>
<dbReference type="RefSeq" id="WP_121099539.1">
    <property type="nucleotide sequence ID" value="NZ_RBII01000001.1"/>
</dbReference>
<keyword evidence="6" id="KW-1185">Reference proteome</keyword>
<dbReference type="InterPro" id="IPR027417">
    <property type="entry name" value="P-loop_NTPase"/>
</dbReference>